<evidence type="ECO:0000313" key="2">
    <source>
        <dbReference type="Proteomes" id="UP000887013"/>
    </source>
</evidence>
<dbReference type="AlphaFoldDB" id="A0A8X6PHT9"/>
<dbReference type="Proteomes" id="UP000887013">
    <property type="component" value="Unassembled WGS sequence"/>
</dbReference>
<proteinExistence type="predicted"/>
<reference evidence="1" key="1">
    <citation type="submission" date="2020-08" db="EMBL/GenBank/DDBJ databases">
        <title>Multicomponent nature underlies the extraordinary mechanical properties of spider dragline silk.</title>
        <authorList>
            <person name="Kono N."/>
            <person name="Nakamura H."/>
            <person name="Mori M."/>
            <person name="Yoshida Y."/>
            <person name="Ohtoshi R."/>
            <person name="Malay A.D."/>
            <person name="Moran D.A.P."/>
            <person name="Tomita M."/>
            <person name="Numata K."/>
            <person name="Arakawa K."/>
        </authorList>
    </citation>
    <scope>NUCLEOTIDE SEQUENCE</scope>
</reference>
<keyword evidence="2" id="KW-1185">Reference proteome</keyword>
<organism evidence="1 2">
    <name type="scientific">Nephila pilipes</name>
    <name type="common">Giant wood spider</name>
    <name type="synonym">Nephila maculata</name>
    <dbReference type="NCBI Taxonomy" id="299642"/>
    <lineage>
        <taxon>Eukaryota</taxon>
        <taxon>Metazoa</taxon>
        <taxon>Ecdysozoa</taxon>
        <taxon>Arthropoda</taxon>
        <taxon>Chelicerata</taxon>
        <taxon>Arachnida</taxon>
        <taxon>Araneae</taxon>
        <taxon>Araneomorphae</taxon>
        <taxon>Entelegynae</taxon>
        <taxon>Araneoidea</taxon>
        <taxon>Nephilidae</taxon>
        <taxon>Nephila</taxon>
    </lineage>
</organism>
<dbReference type="EMBL" id="BMAW01069246">
    <property type="protein sequence ID" value="GFT68104.1"/>
    <property type="molecule type" value="Genomic_DNA"/>
</dbReference>
<protein>
    <submittedName>
        <fullName evidence="1">Uncharacterized protein</fullName>
    </submittedName>
</protein>
<evidence type="ECO:0000313" key="1">
    <source>
        <dbReference type="EMBL" id="GFT68104.1"/>
    </source>
</evidence>
<name>A0A8X6PHT9_NEPPI</name>
<comment type="caution">
    <text evidence="1">The sequence shown here is derived from an EMBL/GenBank/DDBJ whole genome shotgun (WGS) entry which is preliminary data.</text>
</comment>
<sequence length="78" mass="8476">MSLEEFEKSLELIGTYSDNVTSGTEILISHSLTKLSTNGGQTSYVVFKTRFCVVSRANACDSRTRVVQLVIVLCGEAA</sequence>
<accession>A0A8X6PHT9</accession>
<gene>
    <name evidence="1" type="ORF">NPIL_702191</name>
</gene>